<evidence type="ECO:0000256" key="7">
    <source>
        <dbReference type="SAM" id="MobiDB-lite"/>
    </source>
</evidence>
<evidence type="ECO:0000313" key="9">
    <source>
        <dbReference type="EMBL" id="KOC59163.1"/>
    </source>
</evidence>
<dbReference type="InterPro" id="IPR001314">
    <property type="entry name" value="Peptidase_S1A"/>
</dbReference>
<dbReference type="STRING" id="597456.A0A0L7QKK2"/>
<dbReference type="PANTHER" id="PTHR24252:SF10">
    <property type="entry name" value="SERINE PROTEASE 56"/>
    <property type="match status" value="1"/>
</dbReference>
<dbReference type="PANTHER" id="PTHR24252">
    <property type="entry name" value="ACROSIN-RELATED"/>
    <property type="match status" value="1"/>
</dbReference>
<feature type="region of interest" description="Disordered" evidence="7">
    <location>
        <begin position="91"/>
        <end position="111"/>
    </location>
</feature>
<proteinExistence type="predicted"/>
<dbReference type="GO" id="GO:0006508">
    <property type="term" value="P:proteolysis"/>
    <property type="evidence" value="ECO:0007669"/>
    <property type="project" value="UniProtKB-KW"/>
</dbReference>
<dbReference type="InterPro" id="IPR009003">
    <property type="entry name" value="Peptidase_S1_PA"/>
</dbReference>
<sequence>KCVGLDNELGRCEYFSKCFGHEYGSDFALAINHSCAIEQTYVGICCANHQGKVREKSVGEESLAETLPLIAISKEKEVALPGNGSRIIWTEEESEASANGSRNPERPRGCGTTWKSRGKLVGGRPADPTEWPWMAAILRKDQIQYCGGVLVTDRHVLTAAHCVFRFQPRDIKVRLGEYDFESAEESRSLDFAVSEILTHPYFDYSTYENDVALVKLHRPTIFDSYIWPVCLPPIGQTFANKSAVVTGWGTKYYGGPVSAVLMEVDVPVWPQDKCVRSFVQRISDTAMCAGGYEGGRDSCQGDSGGPLLHQLGNGRWVNIGIVSWGIRCGEPGRPGIYTRVSSYLEWIFENAVL</sequence>
<dbReference type="Pfam" id="PF00089">
    <property type="entry name" value="Trypsin"/>
    <property type="match status" value="1"/>
</dbReference>
<dbReference type="CDD" id="cd00190">
    <property type="entry name" value="Tryp_SPc"/>
    <property type="match status" value="1"/>
</dbReference>
<dbReference type="PROSITE" id="PS00134">
    <property type="entry name" value="TRYPSIN_HIS"/>
    <property type="match status" value="1"/>
</dbReference>
<dbReference type="EMBL" id="KQ414940">
    <property type="protein sequence ID" value="KOC59163.1"/>
    <property type="molecule type" value="Genomic_DNA"/>
</dbReference>
<evidence type="ECO:0000256" key="6">
    <source>
        <dbReference type="RuleBase" id="RU363034"/>
    </source>
</evidence>
<keyword evidence="10" id="KW-1185">Reference proteome</keyword>
<evidence type="ECO:0000313" key="10">
    <source>
        <dbReference type="Proteomes" id="UP000053825"/>
    </source>
</evidence>
<keyword evidence="6" id="KW-0645">Protease</keyword>
<gene>
    <name evidence="9" type="ORF">WH47_11239</name>
</gene>
<dbReference type="GO" id="GO:0004252">
    <property type="term" value="F:serine-type endopeptidase activity"/>
    <property type="evidence" value="ECO:0007669"/>
    <property type="project" value="InterPro"/>
</dbReference>
<dbReference type="SMART" id="SM00020">
    <property type="entry name" value="Tryp_SPc"/>
    <property type="match status" value="1"/>
</dbReference>
<dbReference type="FunFam" id="2.40.10.10:FF:000038">
    <property type="entry name" value="Serine protease"/>
    <property type="match status" value="1"/>
</dbReference>
<name>A0A0L7QKK2_9HYME</name>
<keyword evidence="6" id="KW-0720">Serine protease</keyword>
<organism evidence="9 10">
    <name type="scientific">Habropoda laboriosa</name>
    <dbReference type="NCBI Taxonomy" id="597456"/>
    <lineage>
        <taxon>Eukaryota</taxon>
        <taxon>Metazoa</taxon>
        <taxon>Ecdysozoa</taxon>
        <taxon>Arthropoda</taxon>
        <taxon>Hexapoda</taxon>
        <taxon>Insecta</taxon>
        <taxon>Pterygota</taxon>
        <taxon>Neoptera</taxon>
        <taxon>Endopterygota</taxon>
        <taxon>Hymenoptera</taxon>
        <taxon>Apocrita</taxon>
        <taxon>Aculeata</taxon>
        <taxon>Apoidea</taxon>
        <taxon>Anthophila</taxon>
        <taxon>Apidae</taxon>
        <taxon>Habropoda</taxon>
    </lineage>
</organism>
<comment type="subcellular location">
    <subcellularLocation>
        <location evidence="1">Secreted</location>
    </subcellularLocation>
</comment>
<keyword evidence="6" id="KW-0378">Hydrolase</keyword>
<dbReference type="Proteomes" id="UP000053825">
    <property type="component" value="Unassembled WGS sequence"/>
</dbReference>
<evidence type="ECO:0000256" key="1">
    <source>
        <dbReference type="ARBA" id="ARBA00004613"/>
    </source>
</evidence>
<accession>A0A0L7QKK2</accession>
<dbReference type="InterPro" id="IPR043504">
    <property type="entry name" value="Peptidase_S1_PA_chymotrypsin"/>
</dbReference>
<evidence type="ECO:0000259" key="8">
    <source>
        <dbReference type="PROSITE" id="PS50240"/>
    </source>
</evidence>
<dbReference type="PROSITE" id="PS00135">
    <property type="entry name" value="TRYPSIN_SER"/>
    <property type="match status" value="1"/>
</dbReference>
<dbReference type="PROSITE" id="PS50240">
    <property type="entry name" value="TRYPSIN_DOM"/>
    <property type="match status" value="1"/>
</dbReference>
<feature type="non-terminal residue" evidence="9">
    <location>
        <position position="1"/>
    </location>
</feature>
<evidence type="ECO:0000256" key="2">
    <source>
        <dbReference type="ARBA" id="ARBA00022525"/>
    </source>
</evidence>
<dbReference type="OrthoDB" id="5918597at2759"/>
<dbReference type="SUPFAM" id="SSF50494">
    <property type="entry name" value="Trypsin-like serine proteases"/>
    <property type="match status" value="1"/>
</dbReference>
<keyword evidence="2" id="KW-0964">Secreted</keyword>
<dbReference type="InterPro" id="IPR001254">
    <property type="entry name" value="Trypsin_dom"/>
</dbReference>
<keyword evidence="3" id="KW-1015">Disulfide bond</keyword>
<dbReference type="PRINTS" id="PR00722">
    <property type="entry name" value="CHYMOTRYPSIN"/>
</dbReference>
<evidence type="ECO:0000256" key="3">
    <source>
        <dbReference type="ARBA" id="ARBA00023157"/>
    </source>
</evidence>
<dbReference type="InterPro" id="IPR033116">
    <property type="entry name" value="TRYPSIN_SER"/>
</dbReference>
<evidence type="ECO:0000256" key="5">
    <source>
        <dbReference type="ARBA" id="ARBA00076468"/>
    </source>
</evidence>
<protein>
    <recommendedName>
        <fullName evidence="4">Phenoloxidase-activating factor 2</fullName>
    </recommendedName>
    <alternativeName>
        <fullName evidence="5">Prophenoloxidase-activating factor II</fullName>
    </alternativeName>
</protein>
<dbReference type="GO" id="GO:0005576">
    <property type="term" value="C:extracellular region"/>
    <property type="evidence" value="ECO:0007669"/>
    <property type="project" value="UniProtKB-SubCell"/>
</dbReference>
<dbReference type="Gene3D" id="2.40.10.10">
    <property type="entry name" value="Trypsin-like serine proteases"/>
    <property type="match status" value="1"/>
</dbReference>
<reference evidence="9 10" key="1">
    <citation type="submission" date="2015-07" db="EMBL/GenBank/DDBJ databases">
        <title>The genome of Habropoda laboriosa.</title>
        <authorList>
            <person name="Pan H."/>
            <person name="Kapheim K."/>
        </authorList>
    </citation>
    <scope>NUCLEOTIDE SEQUENCE [LARGE SCALE GENOMIC DNA]</scope>
    <source>
        <strain evidence="9">0110345459</strain>
    </source>
</reference>
<dbReference type="InterPro" id="IPR018114">
    <property type="entry name" value="TRYPSIN_HIS"/>
</dbReference>
<evidence type="ECO:0000256" key="4">
    <source>
        <dbReference type="ARBA" id="ARBA00068096"/>
    </source>
</evidence>
<feature type="domain" description="Peptidase S1" evidence="8">
    <location>
        <begin position="120"/>
        <end position="352"/>
    </location>
</feature>
<dbReference type="AlphaFoldDB" id="A0A0L7QKK2"/>